<gene>
    <name evidence="1" type="ORF">CLOSTASPAR_04009</name>
</gene>
<dbReference type="Proteomes" id="UP000004756">
    <property type="component" value="Unassembled WGS sequence"/>
</dbReference>
<name>C0D417_9FIRM</name>
<comment type="caution">
    <text evidence="1">The sequence shown here is derived from an EMBL/GenBank/DDBJ whole genome shotgun (WGS) entry which is preliminary data.</text>
</comment>
<accession>C0D417</accession>
<reference evidence="1 2" key="1">
    <citation type="submission" date="2009-02" db="EMBL/GenBank/DDBJ databases">
        <title>Draft genome sequence of Clostridium asparagiforme (DSM 15981).</title>
        <authorList>
            <person name="Sudarsanam P."/>
            <person name="Ley R."/>
            <person name="Guruge J."/>
            <person name="Turnbaugh P.J."/>
            <person name="Mahowald M."/>
            <person name="Liep D."/>
            <person name="Gordon J."/>
        </authorList>
    </citation>
    <scope>NUCLEOTIDE SEQUENCE [LARGE SCALE GENOMIC DNA]</scope>
    <source>
        <strain evidence="1 2">DSM 15981</strain>
    </source>
</reference>
<proteinExistence type="predicted"/>
<protein>
    <submittedName>
        <fullName evidence="1">Uncharacterized protein</fullName>
    </submittedName>
</protein>
<sequence>MRGWESRDSGMKYVCESVDAVYDPATIAHRLRQRPIAFKKAPPGN</sequence>
<evidence type="ECO:0000313" key="1">
    <source>
        <dbReference type="EMBL" id="EEG53929.1"/>
    </source>
</evidence>
<dbReference type="EMBL" id="ACCJ01000322">
    <property type="protein sequence ID" value="EEG53929.1"/>
    <property type="molecule type" value="Genomic_DNA"/>
</dbReference>
<dbReference type="HOGENOM" id="CLU_3197889_0_0_9"/>
<organism evidence="1 2">
    <name type="scientific">[Clostridium] asparagiforme DSM 15981</name>
    <dbReference type="NCBI Taxonomy" id="518636"/>
    <lineage>
        <taxon>Bacteria</taxon>
        <taxon>Bacillati</taxon>
        <taxon>Bacillota</taxon>
        <taxon>Clostridia</taxon>
        <taxon>Lachnospirales</taxon>
        <taxon>Lachnospiraceae</taxon>
        <taxon>Enterocloster</taxon>
    </lineage>
</organism>
<evidence type="ECO:0000313" key="2">
    <source>
        <dbReference type="Proteomes" id="UP000004756"/>
    </source>
</evidence>
<dbReference type="AlphaFoldDB" id="C0D417"/>
<keyword evidence="2" id="KW-1185">Reference proteome</keyword>